<accession>A0ABP0ZZ88</accession>
<evidence type="ECO:0000256" key="2">
    <source>
        <dbReference type="ARBA" id="ARBA00023163"/>
    </source>
</evidence>
<dbReference type="PANTHER" id="PTHR46266:SF4">
    <property type="entry name" value="TRANSCRIPTION FACTOR TT8"/>
    <property type="match status" value="1"/>
</dbReference>
<feature type="compositionally biased region" description="Polar residues" evidence="3">
    <location>
        <begin position="423"/>
        <end position="433"/>
    </location>
</feature>
<dbReference type="Pfam" id="PF00010">
    <property type="entry name" value="HLH"/>
    <property type="match status" value="1"/>
</dbReference>
<dbReference type="InterPro" id="IPR045239">
    <property type="entry name" value="bHLH95_bHLH"/>
</dbReference>
<dbReference type="SMART" id="SM00353">
    <property type="entry name" value="HLH"/>
    <property type="match status" value="1"/>
</dbReference>
<feature type="region of interest" description="Disordered" evidence="3">
    <location>
        <begin position="382"/>
        <end position="434"/>
    </location>
</feature>
<name>A0ABP0ZZ88_9BRYO</name>
<dbReference type="CDD" id="cd11393">
    <property type="entry name" value="bHLH_AtbHLH_like"/>
    <property type="match status" value="1"/>
</dbReference>
<feature type="compositionally biased region" description="Low complexity" evidence="3">
    <location>
        <begin position="404"/>
        <end position="414"/>
    </location>
</feature>
<dbReference type="PANTHER" id="PTHR46266">
    <property type="entry name" value="TRANSCRIPTION FACTOR TT8"/>
    <property type="match status" value="1"/>
</dbReference>
<dbReference type="InterPro" id="IPR011598">
    <property type="entry name" value="bHLH_dom"/>
</dbReference>
<dbReference type="Gene3D" id="4.10.280.10">
    <property type="entry name" value="Helix-loop-helix DNA-binding domain"/>
    <property type="match status" value="1"/>
</dbReference>
<proteinExistence type="predicted"/>
<keyword evidence="6" id="KW-1185">Reference proteome</keyword>
<evidence type="ECO:0000256" key="1">
    <source>
        <dbReference type="ARBA" id="ARBA00023015"/>
    </source>
</evidence>
<evidence type="ECO:0000256" key="3">
    <source>
        <dbReference type="SAM" id="MobiDB-lite"/>
    </source>
</evidence>
<gene>
    <name evidence="5" type="ORF">CSSPJE1EN2_LOCUS25831</name>
</gene>
<dbReference type="EMBL" id="CAXHBF010000332">
    <property type="protein sequence ID" value="CAK9855899.1"/>
    <property type="molecule type" value="Genomic_DNA"/>
</dbReference>
<sequence>MEYHANGIRPSAGRFDRHLHSGGFSTSYSNPSTLDSYVVKNSGGLEMVIGGSGQLREICQTPAATAAADHHHGCSWPESAASSSLQWAKMQQQLQQHQGEPFSYNVAATSGSAAASLGATAMSLMTEAQADHVVGDRRSLGLLEATATLQPFPLDREMPGSYSPVQFGSDAARFLTHELPFRQQMATPFPPSTTVPLALVQSLLGTTDHDGGAGTTVPSPAIVESSSASQYRITDQQLVGAAVDRMGTSAGVGTAGLDSPSVTTALKRIRDRSTDKAALLHHHHRKSKAEKNDLGLPPGAAAAAGKQKFPSSSLEQPEHIVRERQRRDDMASKFAVLESFLPPSSKRDRSAIVSDSAEYVKNLHHRINVLRQRRVELMNVAASSPPAATSHGNATTQDQHHHPNSNNNSTRSRPLPLPPSPSAMQMRSSTSSLDAAIGGSAAAAPRCLSKQVVQQQYSSNKMLQDQLYNPQAAAAAACHQVDSKKFSNTMSVSRSFPTEEELSESNIELKSCVEKLEVFVDLPHKLVIHMMCRPQPKFQSNMLQGMESLQLEVLQSNISRVAFGHVICIISAKPWDGSAYDAMCKDRIIVAVNCALGPDSSQKQHQTKQGPQLPLP</sequence>
<dbReference type="PROSITE" id="PS50888">
    <property type="entry name" value="BHLH"/>
    <property type="match status" value="1"/>
</dbReference>
<comment type="caution">
    <text evidence="5">The sequence shown here is derived from an EMBL/GenBank/DDBJ whole genome shotgun (WGS) entry which is preliminary data.</text>
</comment>
<feature type="region of interest" description="Disordered" evidence="3">
    <location>
        <begin position="281"/>
        <end position="317"/>
    </location>
</feature>
<evidence type="ECO:0000313" key="6">
    <source>
        <dbReference type="Proteomes" id="UP001497522"/>
    </source>
</evidence>
<feature type="compositionally biased region" description="Polar residues" evidence="3">
    <location>
        <begin position="386"/>
        <end position="397"/>
    </location>
</feature>
<protein>
    <recommendedName>
        <fullName evidence="4">BHLH domain-containing protein</fullName>
    </recommendedName>
</protein>
<organism evidence="5 6">
    <name type="scientific">Sphagnum jensenii</name>
    <dbReference type="NCBI Taxonomy" id="128206"/>
    <lineage>
        <taxon>Eukaryota</taxon>
        <taxon>Viridiplantae</taxon>
        <taxon>Streptophyta</taxon>
        <taxon>Embryophyta</taxon>
        <taxon>Bryophyta</taxon>
        <taxon>Sphagnophytina</taxon>
        <taxon>Sphagnopsida</taxon>
        <taxon>Sphagnales</taxon>
        <taxon>Sphagnaceae</taxon>
        <taxon>Sphagnum</taxon>
    </lineage>
</organism>
<keyword evidence="2" id="KW-0804">Transcription</keyword>
<evidence type="ECO:0000259" key="4">
    <source>
        <dbReference type="PROSITE" id="PS50888"/>
    </source>
</evidence>
<reference evidence="5" key="1">
    <citation type="submission" date="2024-03" db="EMBL/GenBank/DDBJ databases">
        <authorList>
            <consortium name="ELIXIR-Norway"/>
            <consortium name="Elixir Norway"/>
        </authorList>
    </citation>
    <scope>NUCLEOTIDE SEQUENCE</scope>
</reference>
<feature type="domain" description="BHLH" evidence="4">
    <location>
        <begin position="314"/>
        <end position="363"/>
    </location>
</feature>
<dbReference type="Proteomes" id="UP001497522">
    <property type="component" value="Unassembled WGS sequence"/>
</dbReference>
<feature type="compositionally biased region" description="Low complexity" evidence="3">
    <location>
        <begin position="294"/>
        <end position="305"/>
    </location>
</feature>
<keyword evidence="1" id="KW-0805">Transcription regulation</keyword>
<dbReference type="InterPro" id="IPR036638">
    <property type="entry name" value="HLH_DNA-bd_sf"/>
</dbReference>
<evidence type="ECO:0000313" key="5">
    <source>
        <dbReference type="EMBL" id="CAK9855899.1"/>
    </source>
</evidence>
<dbReference type="SUPFAM" id="SSF47459">
    <property type="entry name" value="HLH, helix-loop-helix DNA-binding domain"/>
    <property type="match status" value="1"/>
</dbReference>